<evidence type="ECO:0000313" key="2">
    <source>
        <dbReference type="Proteomes" id="UP000825009"/>
    </source>
</evidence>
<keyword evidence="2" id="KW-1185">Reference proteome</keyword>
<dbReference type="KEGG" id="gce:KYE46_00110"/>
<dbReference type="Proteomes" id="UP000825009">
    <property type="component" value="Chromosome"/>
</dbReference>
<reference evidence="1 2" key="1">
    <citation type="submission" date="2021-07" db="EMBL/GenBank/DDBJ databases">
        <title>A novel Jannaschia species isolated from marine dinoflagellate Ceratoperidinium margalefii.</title>
        <authorList>
            <person name="Jiang Y."/>
            <person name="Li Z."/>
        </authorList>
    </citation>
    <scope>NUCLEOTIDE SEQUENCE [LARGE SCALE GENOMIC DNA]</scope>
    <source>
        <strain evidence="1 2">J12C1-MA-4</strain>
    </source>
</reference>
<evidence type="ECO:0000313" key="1">
    <source>
        <dbReference type="EMBL" id="QXT39702.1"/>
    </source>
</evidence>
<sequence>MVKRVLLHVGLGRTDTRTIQRTLAAHRPALARIGAVYPGEGDAHNDLIGVTHPKGPRHGWYRRRGLSPEAAQQLAEKQLSAIRAGVATGASVIILSSGYFQSLGAEDLMRLDQQVSGLGYQLETLCFLRAPLTHTANRITQGVRQNSARISQMLDRPYPPLAREHCEAALRALGRKRVHLRRAEDLQTGWLTANLLRVAGLSPVPGTVRDLPGPPPLCHDAVYLLDAINAADVGEGPERPLFKHHEAELYAMKGRPFVLPPDAARRVQAHSRIEQDWLFRHFGVSYPALKIRDVPTHWQEIEWAADALAEVTRAEFNQSIHDAQDWPPQSQAMSA</sequence>
<dbReference type="EMBL" id="CP079194">
    <property type="protein sequence ID" value="QXT39702.1"/>
    <property type="molecule type" value="Genomic_DNA"/>
</dbReference>
<gene>
    <name evidence="1" type="ORF">KYE46_00110</name>
</gene>
<dbReference type="AlphaFoldDB" id="A0A8F6TVG6"/>
<name>A0A8F6TVG6_9RHOB</name>
<proteinExistence type="predicted"/>
<organism evidence="1 2">
    <name type="scientific">Gymnodinialimonas ceratoperidinii</name>
    <dbReference type="NCBI Taxonomy" id="2856823"/>
    <lineage>
        <taxon>Bacteria</taxon>
        <taxon>Pseudomonadati</taxon>
        <taxon>Pseudomonadota</taxon>
        <taxon>Alphaproteobacteria</taxon>
        <taxon>Rhodobacterales</taxon>
        <taxon>Paracoccaceae</taxon>
        <taxon>Gymnodinialimonas</taxon>
    </lineage>
</organism>
<protein>
    <submittedName>
        <fullName evidence="1">Uncharacterized protein</fullName>
    </submittedName>
</protein>
<accession>A0A8F6TVG6</accession>
<dbReference type="RefSeq" id="WP_219002537.1">
    <property type="nucleotide sequence ID" value="NZ_CP079194.1"/>
</dbReference>